<dbReference type="Proteomes" id="UP001185922">
    <property type="component" value="Unassembled WGS sequence"/>
</dbReference>
<protein>
    <submittedName>
        <fullName evidence="2">NTP transferase domain-containing protein</fullName>
    </submittedName>
</protein>
<evidence type="ECO:0000313" key="2">
    <source>
        <dbReference type="EMBL" id="MDV6310824.1"/>
    </source>
</evidence>
<name>A0AAE4R053_9ACTN</name>
<sequence>MKALPEDSTTGSVLGVVLAAGAGTRYGMPKILAHGGDWLDAATNALRAGGCVDIAVTMGAAVVEPPVGATALVVDDWAEGIGASVSAALRWASRRPGMGGLLLTVVDTPDVGADVVRRILETSEGRRERLVRAVFDGRPGHPVYIGADHLGPALEVICGDVGAQAYLRSREVTAVECGDLASGEDVDTRG</sequence>
<dbReference type="SUPFAM" id="SSF53448">
    <property type="entry name" value="Nucleotide-diphospho-sugar transferases"/>
    <property type="match status" value="1"/>
</dbReference>
<dbReference type="AlphaFoldDB" id="A0AAE4R053"/>
<dbReference type="PANTHER" id="PTHR43777:SF1">
    <property type="entry name" value="MOLYBDENUM COFACTOR CYTIDYLYLTRANSFERASE"/>
    <property type="match status" value="1"/>
</dbReference>
<dbReference type="EMBL" id="JAWLKH010000002">
    <property type="protein sequence ID" value="MDV6310824.1"/>
    <property type="molecule type" value="Genomic_DNA"/>
</dbReference>
<dbReference type="Pfam" id="PF12804">
    <property type="entry name" value="NTP_transf_3"/>
    <property type="match status" value="1"/>
</dbReference>
<keyword evidence="2" id="KW-0808">Transferase</keyword>
<dbReference type="InterPro" id="IPR029044">
    <property type="entry name" value="Nucleotide-diphossugar_trans"/>
</dbReference>
<evidence type="ECO:0000313" key="3">
    <source>
        <dbReference type="Proteomes" id="UP001185922"/>
    </source>
</evidence>
<dbReference type="GO" id="GO:0016779">
    <property type="term" value="F:nucleotidyltransferase activity"/>
    <property type="evidence" value="ECO:0007669"/>
    <property type="project" value="UniProtKB-ARBA"/>
</dbReference>
<gene>
    <name evidence="2" type="ORF">R3Q15_02730</name>
</gene>
<accession>A0AAE4R053</accession>
<organism evidence="2 3">
    <name type="scientific">Gordonia amicalis</name>
    <dbReference type="NCBI Taxonomy" id="89053"/>
    <lineage>
        <taxon>Bacteria</taxon>
        <taxon>Bacillati</taxon>
        <taxon>Actinomycetota</taxon>
        <taxon>Actinomycetes</taxon>
        <taxon>Mycobacteriales</taxon>
        <taxon>Gordoniaceae</taxon>
        <taxon>Gordonia</taxon>
    </lineage>
</organism>
<proteinExistence type="predicted"/>
<dbReference type="Gene3D" id="3.90.550.10">
    <property type="entry name" value="Spore Coat Polysaccharide Biosynthesis Protein SpsA, Chain A"/>
    <property type="match status" value="1"/>
</dbReference>
<dbReference type="PANTHER" id="PTHR43777">
    <property type="entry name" value="MOLYBDENUM COFACTOR CYTIDYLYLTRANSFERASE"/>
    <property type="match status" value="1"/>
</dbReference>
<feature type="domain" description="MobA-like NTP transferase" evidence="1">
    <location>
        <begin position="15"/>
        <end position="170"/>
    </location>
</feature>
<evidence type="ECO:0000259" key="1">
    <source>
        <dbReference type="Pfam" id="PF12804"/>
    </source>
</evidence>
<reference evidence="2" key="1">
    <citation type="submission" date="2023-10" db="EMBL/GenBank/DDBJ databases">
        <title>Development of a sustainable strategy for remediation of hydrocarbon-contaminated territories based on the waste exchange concept.</title>
        <authorList>
            <person name="Krivoruchko A."/>
        </authorList>
    </citation>
    <scope>NUCLEOTIDE SEQUENCE</scope>
    <source>
        <strain evidence="2">IEGM 1279</strain>
    </source>
</reference>
<dbReference type="InterPro" id="IPR025877">
    <property type="entry name" value="MobA-like_NTP_Trfase"/>
</dbReference>
<comment type="caution">
    <text evidence="2">The sequence shown here is derived from an EMBL/GenBank/DDBJ whole genome shotgun (WGS) entry which is preliminary data.</text>
</comment>